<dbReference type="PANTHER" id="PTHR47125">
    <property type="entry name" value="ADENINE NUCLEOTIDE ALPHA HYDROLASES-LIKE SUPERFAMILY PROTEIN"/>
    <property type="match status" value="1"/>
</dbReference>
<reference evidence="2 3" key="1">
    <citation type="journal article" date="2021" name="Nat. Plants">
        <title>The Taxus genome provides insights into paclitaxel biosynthesis.</title>
        <authorList>
            <person name="Xiong X."/>
            <person name="Gou J."/>
            <person name="Liao Q."/>
            <person name="Li Y."/>
            <person name="Zhou Q."/>
            <person name="Bi G."/>
            <person name="Li C."/>
            <person name="Du R."/>
            <person name="Wang X."/>
            <person name="Sun T."/>
            <person name="Guo L."/>
            <person name="Liang H."/>
            <person name="Lu P."/>
            <person name="Wu Y."/>
            <person name="Zhang Z."/>
            <person name="Ro D.K."/>
            <person name="Shang Y."/>
            <person name="Huang S."/>
            <person name="Yan J."/>
        </authorList>
    </citation>
    <scope>NUCLEOTIDE SEQUENCE [LARGE SCALE GENOMIC DNA]</scope>
    <source>
        <strain evidence="2">Ta-2019</strain>
    </source>
</reference>
<dbReference type="SUPFAM" id="SSF52402">
    <property type="entry name" value="Adenine nucleotide alpha hydrolases-like"/>
    <property type="match status" value="1"/>
</dbReference>
<dbReference type="InterPro" id="IPR014729">
    <property type="entry name" value="Rossmann-like_a/b/a_fold"/>
</dbReference>
<evidence type="ECO:0000259" key="1">
    <source>
        <dbReference type="Pfam" id="PF00582"/>
    </source>
</evidence>
<feature type="domain" description="UspA" evidence="1">
    <location>
        <begin position="45"/>
        <end position="168"/>
    </location>
</feature>
<gene>
    <name evidence="2" type="ORF">KI387_011779</name>
</gene>
<dbReference type="Pfam" id="PF00582">
    <property type="entry name" value="Usp"/>
    <property type="match status" value="1"/>
</dbReference>
<accession>A0AA38CIJ9</accession>
<dbReference type="EMBL" id="JAHRHJ020000009">
    <property type="protein sequence ID" value="KAH9300196.1"/>
    <property type="molecule type" value="Genomic_DNA"/>
</dbReference>
<dbReference type="Proteomes" id="UP000824469">
    <property type="component" value="Unassembled WGS sequence"/>
</dbReference>
<sequence length="176" mass="20121">MRENKLLNSATGGDSRSNNIWDEEVTCEGSLQRWKCEENGVNLRKRVVVLVDESHETKLAFLWALSHVVNKFDTVTLLYIVDCQKTTLQTYLKDMLCSENAYGRNRDAKGFDLVNSLEVLSRAHWPQVQIEAVVVEGDKKPTIVNQVKKLEASVLVLGQKRPSLFPRMFDRKRDGL</sequence>
<dbReference type="InterPro" id="IPR006016">
    <property type="entry name" value="UspA"/>
</dbReference>
<feature type="non-terminal residue" evidence="2">
    <location>
        <position position="176"/>
    </location>
</feature>
<dbReference type="CDD" id="cd00293">
    <property type="entry name" value="USP-like"/>
    <property type="match status" value="1"/>
</dbReference>
<evidence type="ECO:0000313" key="2">
    <source>
        <dbReference type="EMBL" id="KAH9300196.1"/>
    </source>
</evidence>
<keyword evidence="3" id="KW-1185">Reference proteome</keyword>
<dbReference type="PANTHER" id="PTHR47125:SF2">
    <property type="entry name" value="ADENINE NUCLEOTIDE ALPHA HYDROLASES-LIKE SUPERFAMILY PROTEIN"/>
    <property type="match status" value="1"/>
</dbReference>
<comment type="caution">
    <text evidence="2">The sequence shown here is derived from an EMBL/GenBank/DDBJ whole genome shotgun (WGS) entry which is preliminary data.</text>
</comment>
<protein>
    <recommendedName>
        <fullName evidence="1">UspA domain-containing protein</fullName>
    </recommendedName>
</protein>
<evidence type="ECO:0000313" key="3">
    <source>
        <dbReference type="Proteomes" id="UP000824469"/>
    </source>
</evidence>
<dbReference type="Gene3D" id="3.40.50.620">
    <property type="entry name" value="HUPs"/>
    <property type="match status" value="1"/>
</dbReference>
<dbReference type="AlphaFoldDB" id="A0AA38CIJ9"/>
<organism evidence="2 3">
    <name type="scientific">Taxus chinensis</name>
    <name type="common">Chinese yew</name>
    <name type="synonym">Taxus wallichiana var. chinensis</name>
    <dbReference type="NCBI Taxonomy" id="29808"/>
    <lineage>
        <taxon>Eukaryota</taxon>
        <taxon>Viridiplantae</taxon>
        <taxon>Streptophyta</taxon>
        <taxon>Embryophyta</taxon>
        <taxon>Tracheophyta</taxon>
        <taxon>Spermatophyta</taxon>
        <taxon>Pinopsida</taxon>
        <taxon>Pinidae</taxon>
        <taxon>Conifers II</taxon>
        <taxon>Cupressales</taxon>
        <taxon>Taxaceae</taxon>
        <taxon>Taxus</taxon>
    </lineage>
</organism>
<proteinExistence type="predicted"/>
<name>A0AA38CIJ9_TAXCH</name>
<dbReference type="OMA" id="WKCEENG"/>